<dbReference type="EMBL" id="CAJVPM010038913">
    <property type="protein sequence ID" value="CAG8699472.1"/>
    <property type="molecule type" value="Genomic_DNA"/>
</dbReference>
<organism evidence="1 2">
    <name type="scientific">Scutellospora calospora</name>
    <dbReference type="NCBI Taxonomy" id="85575"/>
    <lineage>
        <taxon>Eukaryota</taxon>
        <taxon>Fungi</taxon>
        <taxon>Fungi incertae sedis</taxon>
        <taxon>Mucoromycota</taxon>
        <taxon>Glomeromycotina</taxon>
        <taxon>Glomeromycetes</taxon>
        <taxon>Diversisporales</taxon>
        <taxon>Gigasporaceae</taxon>
        <taxon>Scutellospora</taxon>
    </lineage>
</organism>
<evidence type="ECO:0000313" key="1">
    <source>
        <dbReference type="EMBL" id="CAG8699472.1"/>
    </source>
</evidence>
<protein>
    <submittedName>
        <fullName evidence="1">4001_t:CDS:1</fullName>
    </submittedName>
</protein>
<sequence length="225" mass="25442">MRSPPKKIRPINKIPETPKVQNRYTRSISEVATPMSFLQFHRRKPSDSIWDVVEAVASPIDLSTSPRKQNLVAKMTKPSTSKSDKNNTLSHFITYRDPTLSISKSLMDTSLSTNYNTREEDMVIEDIIATTANPLDFPSSPPQSYNMNISGSPGVQKTYGKGRTIIRQDLDSLLSDTFIPSSRFQSNEDIEDDIIIKKNELKSSHELREVGGNARFVDEMNYILD</sequence>
<evidence type="ECO:0000313" key="2">
    <source>
        <dbReference type="Proteomes" id="UP000789860"/>
    </source>
</evidence>
<reference evidence="1" key="1">
    <citation type="submission" date="2021-06" db="EMBL/GenBank/DDBJ databases">
        <authorList>
            <person name="Kallberg Y."/>
            <person name="Tangrot J."/>
            <person name="Rosling A."/>
        </authorList>
    </citation>
    <scope>NUCLEOTIDE SEQUENCE</scope>
    <source>
        <strain evidence="1">AU212A</strain>
    </source>
</reference>
<accession>A0ACA9PD69</accession>
<feature type="non-terminal residue" evidence="1">
    <location>
        <position position="1"/>
    </location>
</feature>
<comment type="caution">
    <text evidence="1">The sequence shown here is derived from an EMBL/GenBank/DDBJ whole genome shotgun (WGS) entry which is preliminary data.</text>
</comment>
<gene>
    <name evidence="1" type="ORF">SCALOS_LOCUS10446</name>
</gene>
<name>A0ACA9PD69_9GLOM</name>
<dbReference type="Proteomes" id="UP000789860">
    <property type="component" value="Unassembled WGS sequence"/>
</dbReference>
<proteinExistence type="predicted"/>
<feature type="non-terminal residue" evidence="1">
    <location>
        <position position="225"/>
    </location>
</feature>
<keyword evidence="2" id="KW-1185">Reference proteome</keyword>